<name>A0A9D4TKB4_CHLVU</name>
<feature type="compositionally biased region" description="Low complexity" evidence="1">
    <location>
        <begin position="394"/>
        <end position="442"/>
    </location>
</feature>
<feature type="compositionally biased region" description="Basic and acidic residues" evidence="1">
    <location>
        <begin position="114"/>
        <end position="136"/>
    </location>
</feature>
<dbReference type="EMBL" id="SIDB01000009">
    <property type="protein sequence ID" value="KAI3428124.1"/>
    <property type="molecule type" value="Genomic_DNA"/>
</dbReference>
<evidence type="ECO:0000313" key="4">
    <source>
        <dbReference type="Proteomes" id="UP001055712"/>
    </source>
</evidence>
<accession>A0A9D4TKB4</accession>
<organism evidence="3 4">
    <name type="scientific">Chlorella vulgaris</name>
    <name type="common">Green alga</name>
    <dbReference type="NCBI Taxonomy" id="3077"/>
    <lineage>
        <taxon>Eukaryota</taxon>
        <taxon>Viridiplantae</taxon>
        <taxon>Chlorophyta</taxon>
        <taxon>core chlorophytes</taxon>
        <taxon>Trebouxiophyceae</taxon>
        <taxon>Chlorellales</taxon>
        <taxon>Chlorellaceae</taxon>
        <taxon>Chlorella clade</taxon>
        <taxon>Chlorella</taxon>
    </lineage>
</organism>
<evidence type="ECO:0000256" key="1">
    <source>
        <dbReference type="SAM" id="MobiDB-lite"/>
    </source>
</evidence>
<dbReference type="AlphaFoldDB" id="A0A9D4TKB4"/>
<feature type="region of interest" description="Disordered" evidence="1">
    <location>
        <begin position="394"/>
        <end position="483"/>
    </location>
</feature>
<evidence type="ECO:0000313" key="3">
    <source>
        <dbReference type="EMBL" id="KAI3428124.1"/>
    </source>
</evidence>
<sequence>MAAPAALSAFTTRSLGVASSSGRHASFAPIQAAAGRAAGQTGGGDACGSPILARQGHRVRYSTISQAAVSPRTYSASTSSLMNRPARTATQQMPRPAQPPMQQELEQAEQQQEQQEREPPNELELARRKKISDANKGRTPWNKGRRHSPETIARIKAGTLKAMQRPEVRQRLAVANEKREPHSSEVKEKIRVKLLKHAVAAREVINQQAAEIVSKRLLSSPDPVLRECGEYAQATEVVAGLAWQYFKKDWENVATVGWDEHPAFRERIVGKLTKLTSKKNAVHQPKKKRVNKVSMALAHMRKMDEAHRKLQMAENVMANLQRVKSAFAGDAARLQQALAAEEQAGVMISHLRGQLAALQEALQVSRLDSELEEDDYQHLRAVSQHRLELQQQLEAGQAQQRGTPDAAAAADLPAAESSPSHWGAGAAPAPSADASAPFANDATNGWAASEGDTAVNGQATSEPPADGSESTAVAAQRPMPWQS</sequence>
<reference evidence="3" key="2">
    <citation type="submission" date="2020-11" db="EMBL/GenBank/DDBJ databases">
        <authorList>
            <person name="Cecchin M."/>
            <person name="Marcolungo L."/>
            <person name="Rossato M."/>
            <person name="Girolomoni L."/>
            <person name="Cosentino E."/>
            <person name="Cuine S."/>
            <person name="Li-Beisson Y."/>
            <person name="Delledonne M."/>
            <person name="Ballottari M."/>
        </authorList>
    </citation>
    <scope>NUCLEOTIDE SEQUENCE</scope>
    <source>
        <strain evidence="3">211/11P</strain>
        <tissue evidence="3">Whole cell</tissue>
    </source>
</reference>
<feature type="compositionally biased region" description="Low complexity" evidence="1">
    <location>
        <begin position="88"/>
        <end position="113"/>
    </location>
</feature>
<comment type="caution">
    <text evidence="3">The sequence shown here is derived from an EMBL/GenBank/DDBJ whole genome shotgun (WGS) entry which is preliminary data.</text>
</comment>
<dbReference type="PANTHER" id="PTHR34199">
    <property type="entry name" value="NUMOD3 MOTIF FAMILY PROTEIN, EXPRESSED"/>
    <property type="match status" value="1"/>
</dbReference>
<dbReference type="PANTHER" id="PTHR34199:SF2">
    <property type="entry name" value="NUMOD3 MOTIF FAMILY PROTEIN, EXPRESSED"/>
    <property type="match status" value="1"/>
</dbReference>
<reference evidence="3" key="1">
    <citation type="journal article" date="2019" name="Plant J.">
        <title>Chlorella vulgaris genome assembly and annotation reveals the molecular basis for metabolic acclimation to high light conditions.</title>
        <authorList>
            <person name="Cecchin M."/>
            <person name="Marcolungo L."/>
            <person name="Rossato M."/>
            <person name="Girolomoni L."/>
            <person name="Cosentino E."/>
            <person name="Cuine S."/>
            <person name="Li-Beisson Y."/>
            <person name="Delledonne M."/>
            <person name="Ballottari M."/>
        </authorList>
    </citation>
    <scope>NUCLEOTIDE SEQUENCE</scope>
    <source>
        <strain evidence="3">211/11P</strain>
    </source>
</reference>
<gene>
    <name evidence="3" type="ORF">D9Q98_006507</name>
</gene>
<protein>
    <recommendedName>
        <fullName evidence="2">Nuclease associated modular domain-containing protein</fullName>
    </recommendedName>
</protein>
<dbReference type="OrthoDB" id="515164at2759"/>
<feature type="compositionally biased region" description="Polar residues" evidence="1">
    <location>
        <begin position="66"/>
        <end position="82"/>
    </location>
</feature>
<dbReference type="InterPro" id="IPR003611">
    <property type="entry name" value="NUMOD3"/>
</dbReference>
<dbReference type="Proteomes" id="UP001055712">
    <property type="component" value="Unassembled WGS sequence"/>
</dbReference>
<dbReference type="GO" id="GO:0003677">
    <property type="term" value="F:DNA binding"/>
    <property type="evidence" value="ECO:0007669"/>
    <property type="project" value="InterPro"/>
</dbReference>
<keyword evidence="4" id="KW-1185">Reference proteome</keyword>
<dbReference type="Pfam" id="PF07460">
    <property type="entry name" value="NUMOD3"/>
    <property type="match status" value="1"/>
</dbReference>
<feature type="region of interest" description="Disordered" evidence="1">
    <location>
        <begin position="66"/>
        <end position="146"/>
    </location>
</feature>
<proteinExistence type="predicted"/>
<evidence type="ECO:0000259" key="2">
    <source>
        <dbReference type="Pfam" id="PF07460"/>
    </source>
</evidence>
<feature type="domain" description="Nuclease associated modular" evidence="2">
    <location>
        <begin position="128"/>
        <end position="155"/>
    </location>
</feature>